<feature type="compositionally biased region" description="Low complexity" evidence="18">
    <location>
        <begin position="1169"/>
        <end position="1186"/>
    </location>
</feature>
<dbReference type="PROSITE" id="PS00680">
    <property type="entry name" value="MAP_1"/>
    <property type="match status" value="1"/>
</dbReference>
<keyword evidence="19" id="KW-0472">Membrane</keyword>
<dbReference type="Gene3D" id="3.30.160.20">
    <property type="match status" value="1"/>
</dbReference>
<evidence type="ECO:0000256" key="8">
    <source>
        <dbReference type="ARBA" id="ARBA00022438"/>
    </source>
</evidence>
<dbReference type="Gene3D" id="3.90.230.10">
    <property type="entry name" value="Creatinase/methionine aminopeptidase superfamily"/>
    <property type="match status" value="2"/>
</dbReference>
<sequence length="1424" mass="160107">QSEIKKEISNKEISLQQAKENGDNEMVAKLEQQIQELKNQQRNSSTIESPNKNNIIAYSIIGFLLKASPYAIRLGYNQLKKRTRSRQVIKDLLTRLVAEREAVKGAKIEVSGRLDESDIAQTKKIVQGKMPLSTIDSNVEVGQKVVITSYGAIGVKYEGHAKGNQEVNFGDYGLQAQEGAYISNRVIEAGRKPLEVRMGSGKGSVESWVAVVKKGTIIFEIQGLPKTASYKEELLAQCRSALIVLKMKSKTGQLVQTHQIKQLKKQIARLLTADKTATVELVFNKLHPKYHKPIKRKTKIQAHNEEYDLQLGDKVVIKSSQNQIKVNNLEELLAKVREYVASQGGADKVRIGNISANSATYTFRKGFPIQTEKEYMLIELRGENGSSVEFKMEAEGDKEIGGLGKLPTRTLHKVLAEVGKIIPEVRTKPPQNGTPEKDNFQPHSLAIRGVPCSSLEEVKKQLKEYYQKNQEEINKNPDFNQWVKTIYSHFGDEVNYSKEGKEISKGHETKDNPTKNPVKTSPEPKNQSEKIKKIRQEIKDLENRSDLNNSEKQRELAKKRKELSKLEKSLNDTSNQPNHNLALYLSLGGIAIDDVAGNTIASASTEDFKEENNNYSRKNKNYAKQLGEVFVDKLKQGGVKKIIFDRNARLYHGKVEESNQVKKDEKEKVNDEQADGKRNKLVSNKPGEGGYEKKRYTHAYLREVLETTRPVKVTKGGRRFSFTSLVLIKDKEKKAVAYARGKGKETMVALQKACRKAQKKLISYFPNPPRTIPYQILAKDGATKIFLKPAPPGSGIKAGGVLSKLFKYLEIKDVSAKIIGSRNKMNVIRKKKIVGRGIGSGRGKTAGRGQKGQGARKSGHVRPGFEGGQTPIYRRVPKRGGGSRPPKTSYRIVNLSKLEKDEKVVNRQVIDFTQENRPVKILGEGNLTKNLTIKAATFSQSAQQKITQAGDDYVSYKLTGLNADERFIICTNTPPFNTYRIGEYLQIDLDETCNELPITVFYNTEVVRKAPSSVVNIPSITQNQVSTIVRQINSAIDNMNYQKNIEILDGLEKAIKAIGGEYPVNFEIKGRDGKLTKEPKNSEIEGQKNELEKNIKDDQKQIEKPKEILVYGATWDIDGTEYFMERKRKDKAVKQSYYEPRSEEEKKQIIERNQKRREQEAEKNKRNLEQQVQSQENSQTETSSTSGKKNQPSKKETNQPDSSQNVNQEASAEKISLQNRDDKNIYYGVGAIFLVLLAASMITVWKVNKLECIKKAGQAVNNILKRLKKEIKPGVSGEDLDNLARQLMEEQKVQSSSLDYKGFSAHICVALNEELTHGVPDGRVFKEGDLVSIDVACHYQGYHADAALTTIDIGAMLEKYIRNRGYYPIKEYGGHGIGGKLHMEPFIPNYKIPNRGEIIKEGMFICIEPLVQMGDDEVDISTNK</sequence>
<dbReference type="EMBL" id="CAJVPS010003559">
    <property type="protein sequence ID" value="CAG8591382.1"/>
    <property type="molecule type" value="Genomic_DNA"/>
</dbReference>
<feature type="region of interest" description="Disordered" evidence="18">
    <location>
        <begin position="838"/>
        <end position="889"/>
    </location>
</feature>
<dbReference type="InterPro" id="IPR012340">
    <property type="entry name" value="NA-bd_OB-fold"/>
</dbReference>
<dbReference type="SUPFAM" id="SSF54821">
    <property type="entry name" value="Ribosomal protein S3 C-terminal domain"/>
    <property type="match status" value="1"/>
</dbReference>
<keyword evidence="11" id="KW-0378">Hydrolase</keyword>
<dbReference type="InterPro" id="IPR036049">
    <property type="entry name" value="Ribosomal_uL29_sf"/>
</dbReference>
<evidence type="ECO:0000313" key="22">
    <source>
        <dbReference type="Proteomes" id="UP000789508"/>
    </source>
</evidence>
<comment type="similarity">
    <text evidence="2 16">Belongs to the universal ribosomal protein uL15 family.</text>
</comment>
<dbReference type="InterPro" id="IPR001351">
    <property type="entry name" value="Ribosomal_uS3_C"/>
</dbReference>
<dbReference type="PROSITE" id="PS50881">
    <property type="entry name" value="S5_DSRBD"/>
    <property type="match status" value="1"/>
</dbReference>
<evidence type="ECO:0000256" key="4">
    <source>
        <dbReference type="ARBA" id="ARBA00008945"/>
    </source>
</evidence>
<keyword evidence="8" id="KW-0031">Aminopeptidase</keyword>
<dbReference type="InterPro" id="IPR036005">
    <property type="entry name" value="Creatinase/aminopeptidase-like"/>
</dbReference>
<dbReference type="InterPro" id="IPR047873">
    <property type="entry name" value="Ribosomal_uL16"/>
</dbReference>
<dbReference type="PROSITE" id="PS00475">
    <property type="entry name" value="RIBOSOMAL_L15"/>
    <property type="match status" value="1"/>
</dbReference>
<evidence type="ECO:0000256" key="15">
    <source>
        <dbReference type="RuleBase" id="RU003823"/>
    </source>
</evidence>
<dbReference type="Gene3D" id="3.30.230.10">
    <property type="match status" value="1"/>
</dbReference>
<keyword evidence="10" id="KW-0479">Metal-binding</keyword>
<feature type="non-terminal residue" evidence="21">
    <location>
        <position position="1"/>
    </location>
</feature>
<evidence type="ECO:0000313" key="21">
    <source>
        <dbReference type="EMBL" id="CAG8591382.1"/>
    </source>
</evidence>
<dbReference type="InterPro" id="IPR018254">
    <property type="entry name" value="Ribosomal_uL29_CS"/>
</dbReference>
<name>A0A9N9C8X0_9GLOM</name>
<dbReference type="CDD" id="cd00432">
    <property type="entry name" value="Ribosomal_L18_L5e"/>
    <property type="match status" value="1"/>
</dbReference>
<dbReference type="InterPro" id="IPR057268">
    <property type="entry name" value="Ribosomal_L18"/>
</dbReference>
<dbReference type="PRINTS" id="PR00599">
    <property type="entry name" value="MAPEPTIDASE"/>
</dbReference>
<dbReference type="HAMAP" id="MF_01341">
    <property type="entry name" value="Ribosomal_uL15"/>
    <property type="match status" value="1"/>
</dbReference>
<keyword evidence="17" id="KW-0175">Coiled coil</keyword>
<feature type="compositionally biased region" description="Basic and acidic residues" evidence="18">
    <location>
        <begin position="526"/>
        <end position="556"/>
    </location>
</feature>
<dbReference type="SUPFAM" id="SSF54211">
    <property type="entry name" value="Ribosomal protein S5 domain 2-like"/>
    <property type="match status" value="1"/>
</dbReference>
<dbReference type="SUPFAM" id="SSF50249">
    <property type="entry name" value="Nucleic acid-binding proteins"/>
    <property type="match status" value="1"/>
</dbReference>
<evidence type="ECO:0000256" key="12">
    <source>
        <dbReference type="ARBA" id="ARBA00022980"/>
    </source>
</evidence>
<evidence type="ECO:0000256" key="7">
    <source>
        <dbReference type="ARBA" id="ARBA00010761"/>
    </source>
</evidence>
<dbReference type="Gene3D" id="3.30.1140.32">
    <property type="entry name" value="Ribosomal protein S3, C-terminal domain"/>
    <property type="match status" value="1"/>
</dbReference>
<dbReference type="CDD" id="cd00427">
    <property type="entry name" value="Ribosomal_L29_HIP"/>
    <property type="match status" value="1"/>
</dbReference>
<dbReference type="InterPro" id="IPR005484">
    <property type="entry name" value="Ribosomal_uL18_bac/plant/anim"/>
</dbReference>
<feature type="compositionally biased region" description="Polar residues" evidence="18">
    <location>
        <begin position="1199"/>
        <end position="1210"/>
    </location>
</feature>
<feature type="compositionally biased region" description="Basic and acidic residues" evidence="18">
    <location>
        <begin position="1140"/>
        <end position="1168"/>
    </location>
</feature>
<dbReference type="SUPFAM" id="SSF54686">
    <property type="entry name" value="Ribosomal protein L16p/L10e"/>
    <property type="match status" value="1"/>
</dbReference>
<dbReference type="GO" id="GO:0005829">
    <property type="term" value="C:cytosol"/>
    <property type="evidence" value="ECO:0007669"/>
    <property type="project" value="TreeGrafter"/>
</dbReference>
<evidence type="ECO:0000256" key="5">
    <source>
        <dbReference type="ARBA" id="ARBA00009254"/>
    </source>
</evidence>
<dbReference type="InterPro" id="IPR036227">
    <property type="entry name" value="Ribosomal_uL15/eL18_sf"/>
</dbReference>
<dbReference type="Gene3D" id="3.90.1170.10">
    <property type="entry name" value="Ribosomal protein L10e/L16"/>
    <property type="match status" value="1"/>
</dbReference>
<dbReference type="InterPro" id="IPR016180">
    <property type="entry name" value="Ribosomal_uL16_dom"/>
</dbReference>
<dbReference type="Pfam" id="PF00252">
    <property type="entry name" value="Ribosomal_L16"/>
    <property type="match status" value="1"/>
</dbReference>
<comment type="similarity">
    <text evidence="3">Belongs to the universal ribosomal protein uL16 family.</text>
</comment>
<accession>A0A9N9C8X0</accession>
<dbReference type="Pfam" id="PF00333">
    <property type="entry name" value="Ribosomal_S5"/>
    <property type="match status" value="1"/>
</dbReference>
<dbReference type="InterPro" id="IPR000266">
    <property type="entry name" value="Ribosomal_uS17"/>
</dbReference>
<dbReference type="FunFam" id="3.30.230.10:FF:000002">
    <property type="entry name" value="30S ribosomal protein S5"/>
    <property type="match status" value="1"/>
</dbReference>
<dbReference type="GO" id="GO:0070006">
    <property type="term" value="F:metalloaminopeptidase activity"/>
    <property type="evidence" value="ECO:0007669"/>
    <property type="project" value="InterPro"/>
</dbReference>
<keyword evidence="12 14" id="KW-0689">Ribosomal protein</keyword>
<comment type="similarity">
    <text evidence="6">Belongs to the universal ribosomal protein uS17 family.</text>
</comment>
<dbReference type="InterPro" id="IPR036920">
    <property type="entry name" value="Ribosomal_uL16_sf"/>
</dbReference>
<feature type="region of interest" description="Disordered" evidence="18">
    <location>
        <begin position="501"/>
        <end position="560"/>
    </location>
</feature>
<comment type="caution">
    <text evidence="21">The sequence shown here is derived from an EMBL/GenBank/DDBJ whole genome shotgun (WGS) entry which is preliminary data.</text>
</comment>
<comment type="similarity">
    <text evidence="7">Belongs to the universal ribosomal protein uS3 family.</text>
</comment>
<evidence type="ECO:0000256" key="6">
    <source>
        <dbReference type="ARBA" id="ARBA00010254"/>
    </source>
</evidence>
<dbReference type="Gene3D" id="3.100.10.10">
    <property type="match status" value="1"/>
</dbReference>
<dbReference type="InterPro" id="IPR020798">
    <property type="entry name" value="Ribosomal_uL16_CS"/>
</dbReference>
<evidence type="ECO:0000259" key="20">
    <source>
        <dbReference type="PROSITE" id="PS50881"/>
    </source>
</evidence>
<dbReference type="GO" id="GO:0003723">
    <property type="term" value="F:RNA binding"/>
    <property type="evidence" value="ECO:0007669"/>
    <property type="project" value="InterPro"/>
</dbReference>
<dbReference type="CDD" id="cd00364">
    <property type="entry name" value="Ribosomal_uS17"/>
    <property type="match status" value="1"/>
</dbReference>
<comment type="similarity">
    <text evidence="1">Belongs to the universal ribosomal protein uL18 family.</text>
</comment>
<dbReference type="Pfam" id="PF00189">
    <property type="entry name" value="Ribosomal_S3_C"/>
    <property type="match status" value="1"/>
</dbReference>
<dbReference type="InterPro" id="IPR000994">
    <property type="entry name" value="Pept_M24"/>
</dbReference>
<dbReference type="InterPro" id="IPR001196">
    <property type="entry name" value="Ribosomal_uL15_CS"/>
</dbReference>
<keyword evidence="22" id="KW-1185">Reference proteome</keyword>
<proteinExistence type="inferred from homology"/>
<feature type="transmembrane region" description="Helical" evidence="19">
    <location>
        <begin position="1225"/>
        <end position="1245"/>
    </location>
</feature>
<feature type="region of interest" description="Disordered" evidence="18">
    <location>
        <begin position="655"/>
        <end position="690"/>
    </location>
</feature>
<dbReference type="GO" id="GO:0006412">
    <property type="term" value="P:translation"/>
    <property type="evidence" value="ECO:0007669"/>
    <property type="project" value="InterPro"/>
</dbReference>
<dbReference type="InterPro" id="IPR005749">
    <property type="entry name" value="Ribosomal_uL15_bac-type"/>
</dbReference>
<evidence type="ECO:0000256" key="11">
    <source>
        <dbReference type="ARBA" id="ARBA00022801"/>
    </source>
</evidence>
<evidence type="ECO:0000256" key="2">
    <source>
        <dbReference type="ARBA" id="ARBA00007320"/>
    </source>
</evidence>
<feature type="coiled-coil region" evidence="17">
    <location>
        <begin position="1"/>
        <end position="47"/>
    </location>
</feature>
<dbReference type="InterPro" id="IPR036419">
    <property type="entry name" value="Ribosomal_S3_C_sf"/>
</dbReference>
<dbReference type="CDD" id="cd01433">
    <property type="entry name" value="Ribosomal_L16_L10e"/>
    <property type="match status" value="1"/>
</dbReference>
<dbReference type="InterPro" id="IPR013810">
    <property type="entry name" value="Ribosomal_uS5_N"/>
</dbReference>
<evidence type="ECO:0000256" key="1">
    <source>
        <dbReference type="ARBA" id="ARBA00007116"/>
    </source>
</evidence>
<evidence type="ECO:0000256" key="18">
    <source>
        <dbReference type="SAM" id="MobiDB-lite"/>
    </source>
</evidence>
<dbReference type="Proteomes" id="UP000789508">
    <property type="component" value="Unassembled WGS sequence"/>
</dbReference>
<dbReference type="PROSITE" id="PS00579">
    <property type="entry name" value="RIBOSOMAL_L29"/>
    <property type="match status" value="1"/>
</dbReference>
<comment type="similarity">
    <text evidence="5">Belongs to the universal ribosomal protein uL29 family.</text>
</comment>
<feature type="compositionally biased region" description="Basic and acidic residues" evidence="18">
    <location>
        <begin position="655"/>
        <end position="678"/>
    </location>
</feature>
<evidence type="ECO:0000256" key="19">
    <source>
        <dbReference type="SAM" id="Phobius"/>
    </source>
</evidence>
<dbReference type="Pfam" id="PF00861">
    <property type="entry name" value="Ribosomal_L18p"/>
    <property type="match status" value="1"/>
</dbReference>
<dbReference type="InterPro" id="IPR020568">
    <property type="entry name" value="Ribosomal_Su5_D2-typ_SF"/>
</dbReference>
<dbReference type="InterPro" id="IPR021131">
    <property type="entry name" value="Ribosomal_uL15/eL18"/>
</dbReference>
<dbReference type="Gene3D" id="3.30.420.100">
    <property type="match status" value="1"/>
</dbReference>
<dbReference type="Pfam" id="PF03719">
    <property type="entry name" value="Ribosomal_S5_C"/>
    <property type="match status" value="1"/>
</dbReference>
<dbReference type="Pfam" id="PF00366">
    <property type="entry name" value="Ribosomal_S17"/>
    <property type="match status" value="1"/>
</dbReference>
<dbReference type="InterPro" id="IPR001714">
    <property type="entry name" value="Pept_M24_MAP"/>
</dbReference>
<evidence type="ECO:0000256" key="10">
    <source>
        <dbReference type="ARBA" id="ARBA00022723"/>
    </source>
</evidence>
<dbReference type="Pfam" id="PF00831">
    <property type="entry name" value="Ribosomal_L29"/>
    <property type="match status" value="1"/>
</dbReference>
<protein>
    <submittedName>
        <fullName evidence="21">3581_t:CDS:1</fullName>
    </submittedName>
</protein>
<dbReference type="PANTHER" id="PTHR43330:SF27">
    <property type="entry name" value="METHIONINE AMINOPEPTIDASE"/>
    <property type="match status" value="1"/>
</dbReference>
<dbReference type="OrthoDB" id="3209743at2759"/>
<evidence type="ECO:0000256" key="3">
    <source>
        <dbReference type="ARBA" id="ARBA00008931"/>
    </source>
</evidence>
<evidence type="ECO:0000256" key="13">
    <source>
        <dbReference type="ARBA" id="ARBA00023274"/>
    </source>
</evidence>
<dbReference type="NCBIfam" id="TIGR00012">
    <property type="entry name" value="L29"/>
    <property type="match status" value="1"/>
</dbReference>
<dbReference type="SUPFAM" id="SSF53137">
    <property type="entry name" value="Translational machinery components"/>
    <property type="match status" value="1"/>
</dbReference>
<dbReference type="GO" id="GO:0006508">
    <property type="term" value="P:proteolysis"/>
    <property type="evidence" value="ECO:0007669"/>
    <property type="project" value="UniProtKB-KW"/>
</dbReference>
<dbReference type="GO" id="GO:0015934">
    <property type="term" value="C:large ribosomal subunit"/>
    <property type="evidence" value="ECO:0007669"/>
    <property type="project" value="InterPro"/>
</dbReference>
<evidence type="ECO:0000256" key="17">
    <source>
        <dbReference type="SAM" id="Coils"/>
    </source>
</evidence>
<dbReference type="InterPro" id="IPR014721">
    <property type="entry name" value="Ribsml_uS5_D2-typ_fold_subgr"/>
</dbReference>
<evidence type="ECO:0000256" key="16">
    <source>
        <dbReference type="RuleBase" id="RU003888"/>
    </source>
</evidence>
<dbReference type="SUPFAM" id="SSF52080">
    <property type="entry name" value="Ribosomal proteins L15p and L18e"/>
    <property type="match status" value="1"/>
</dbReference>
<keyword evidence="19" id="KW-0812">Transmembrane</keyword>
<dbReference type="NCBIfam" id="TIGR01071">
    <property type="entry name" value="rplO_bact"/>
    <property type="match status" value="1"/>
</dbReference>
<reference evidence="21" key="1">
    <citation type="submission" date="2021-06" db="EMBL/GenBank/DDBJ databases">
        <authorList>
            <person name="Kallberg Y."/>
            <person name="Tangrot J."/>
            <person name="Rosling A."/>
        </authorList>
    </citation>
    <scope>NUCLEOTIDE SEQUENCE</scope>
    <source>
        <strain evidence="21">FL130A</strain>
    </source>
</reference>
<dbReference type="Pfam" id="PF00557">
    <property type="entry name" value="Peptidase_M24"/>
    <property type="match status" value="1"/>
</dbReference>
<evidence type="ECO:0000256" key="14">
    <source>
        <dbReference type="PROSITE-ProRule" id="PRU00268"/>
    </source>
</evidence>
<keyword evidence="19" id="KW-1133">Transmembrane helix</keyword>
<evidence type="ECO:0000256" key="9">
    <source>
        <dbReference type="ARBA" id="ARBA00022670"/>
    </source>
</evidence>
<gene>
    <name evidence="21" type="ORF">ALEPTO_LOCUS7721</name>
</gene>
<dbReference type="PROSITE" id="PS00701">
    <property type="entry name" value="RIBOSOMAL_L16_2"/>
    <property type="match status" value="1"/>
</dbReference>
<dbReference type="SUPFAM" id="SSF54768">
    <property type="entry name" value="dsRNA-binding domain-like"/>
    <property type="match status" value="1"/>
</dbReference>
<feature type="compositionally biased region" description="Gly residues" evidence="18">
    <location>
        <begin position="838"/>
        <end position="852"/>
    </location>
</feature>
<dbReference type="Gene3D" id="2.40.50.140">
    <property type="entry name" value="Nucleic acid-binding proteins"/>
    <property type="match status" value="1"/>
</dbReference>
<feature type="compositionally biased region" description="Polar residues" evidence="18">
    <location>
        <begin position="514"/>
        <end position="525"/>
    </location>
</feature>
<feature type="compositionally biased region" description="Basic and acidic residues" evidence="18">
    <location>
        <begin position="501"/>
        <end position="513"/>
    </location>
</feature>
<dbReference type="Pfam" id="PF00828">
    <property type="entry name" value="Ribosomal_L27A"/>
    <property type="match status" value="1"/>
</dbReference>
<dbReference type="InterPro" id="IPR001854">
    <property type="entry name" value="Ribosomal_uL29"/>
</dbReference>
<dbReference type="InterPro" id="IPR030878">
    <property type="entry name" value="Ribosomal_uL15"/>
</dbReference>
<keyword evidence="13 14" id="KW-0687">Ribonucleoprotein</keyword>
<dbReference type="SUPFAM" id="SSF55920">
    <property type="entry name" value="Creatinase/aminopeptidase"/>
    <property type="match status" value="1"/>
</dbReference>
<feature type="domain" description="S5 DRBM" evidence="20">
    <location>
        <begin position="700"/>
        <end position="764"/>
    </location>
</feature>
<dbReference type="PANTHER" id="PTHR43330">
    <property type="entry name" value="METHIONINE AMINOPEPTIDASE"/>
    <property type="match status" value="1"/>
</dbReference>
<keyword evidence="9" id="KW-0645">Protease</keyword>
<feature type="region of interest" description="Disordered" evidence="18">
    <location>
        <begin position="1130"/>
        <end position="1211"/>
    </location>
</feature>
<organism evidence="21 22">
    <name type="scientific">Ambispora leptoticha</name>
    <dbReference type="NCBI Taxonomy" id="144679"/>
    <lineage>
        <taxon>Eukaryota</taxon>
        <taxon>Fungi</taxon>
        <taxon>Fungi incertae sedis</taxon>
        <taxon>Mucoromycota</taxon>
        <taxon>Glomeromycotina</taxon>
        <taxon>Glomeromycetes</taxon>
        <taxon>Archaeosporales</taxon>
        <taxon>Ambisporaceae</taxon>
        <taxon>Ambispora</taxon>
    </lineage>
</organism>
<dbReference type="InterPro" id="IPR005324">
    <property type="entry name" value="Ribosomal_uS5_C"/>
</dbReference>
<dbReference type="GO" id="GO:0046872">
    <property type="term" value="F:metal ion binding"/>
    <property type="evidence" value="ECO:0007669"/>
    <property type="project" value="UniProtKB-KW"/>
</dbReference>
<dbReference type="GO" id="GO:0003735">
    <property type="term" value="F:structural constituent of ribosome"/>
    <property type="evidence" value="ECO:0007669"/>
    <property type="project" value="UniProtKB-UniRule"/>
</dbReference>
<dbReference type="SUPFAM" id="SSF46561">
    <property type="entry name" value="Ribosomal protein L29 (L29p)"/>
    <property type="match status" value="1"/>
</dbReference>
<dbReference type="HAMAP" id="MF_00374">
    <property type="entry name" value="Ribosomal_uL29"/>
    <property type="match status" value="1"/>
</dbReference>
<comment type="similarity">
    <text evidence="4 15">Belongs to the universal ribosomal protein uS5 family.</text>
</comment>
<dbReference type="InterPro" id="IPR002467">
    <property type="entry name" value="Pept_M24A_MAP1"/>
</dbReference>